<evidence type="ECO:0000256" key="6">
    <source>
        <dbReference type="ARBA" id="ARBA00023004"/>
    </source>
</evidence>
<comment type="cofactor">
    <cofactor evidence="1">
        <name>heme</name>
        <dbReference type="ChEBI" id="CHEBI:30413"/>
    </cofactor>
</comment>
<comment type="caution">
    <text evidence="8">The sequence shown here is derived from an EMBL/GenBank/DDBJ whole genome shotgun (WGS) entry which is preliminary data.</text>
</comment>
<evidence type="ECO:0000256" key="1">
    <source>
        <dbReference type="ARBA" id="ARBA00001971"/>
    </source>
</evidence>
<dbReference type="GO" id="GO:0004497">
    <property type="term" value="F:monooxygenase activity"/>
    <property type="evidence" value="ECO:0007669"/>
    <property type="project" value="UniProtKB-KW"/>
</dbReference>
<dbReference type="PANTHER" id="PTHR24292:SF102">
    <property type="entry name" value="CYTOCHROME P450 FAMILY-RELATED"/>
    <property type="match status" value="1"/>
</dbReference>
<sequence length="261" mass="30081">MLKEVRSKKQHLFNKDDKLKVIEIFGESILSAPDTERWKKRHRVLSAAFSRGNLEFMCKVAVKTTDQLIKTKWEILLQCSGAQQNVQYWSDTLDEFIVERKKKIEKGEEISQQDLLSLMVKANIENNDLTTDHVKSNALLLFLAGTETSSNTLQWVIYELAKRPEIQKRAHQEVDEVLQNGKLDPSFQLYDSFVFCNAIIHETLRCHPPVGSLSKRCIKNTQLGKFEIPKGTAIHPLITQANKNDQVWELHHTFHPDRFGG</sequence>
<dbReference type="GO" id="GO:0020037">
    <property type="term" value="F:heme binding"/>
    <property type="evidence" value="ECO:0007669"/>
    <property type="project" value="InterPro"/>
</dbReference>
<evidence type="ECO:0000256" key="2">
    <source>
        <dbReference type="ARBA" id="ARBA00010617"/>
    </source>
</evidence>
<dbReference type="PANTHER" id="PTHR24292">
    <property type="entry name" value="CYTOCHROME P450"/>
    <property type="match status" value="1"/>
</dbReference>
<dbReference type="EMBL" id="PYSW02000102">
    <property type="protein sequence ID" value="KAG2370580.1"/>
    <property type="molecule type" value="Genomic_DNA"/>
</dbReference>
<dbReference type="GO" id="GO:0005506">
    <property type="term" value="F:iron ion binding"/>
    <property type="evidence" value="ECO:0007669"/>
    <property type="project" value="InterPro"/>
</dbReference>
<keyword evidence="7" id="KW-0503">Monooxygenase</keyword>
<keyword evidence="5" id="KW-0560">Oxidoreductase</keyword>
<dbReference type="PRINTS" id="PR00385">
    <property type="entry name" value="P450"/>
</dbReference>
<reference evidence="8 9" key="1">
    <citation type="journal article" date="2018" name="BMC Genomics">
        <title>The genome of Naegleria lovaniensis, the basis for a comparative approach to unravel pathogenicity factors of the human pathogenic amoeba N. fowleri.</title>
        <authorList>
            <person name="Liechti N."/>
            <person name="Schurch N."/>
            <person name="Bruggmann R."/>
            <person name="Wittwer M."/>
        </authorList>
    </citation>
    <scope>NUCLEOTIDE SEQUENCE [LARGE SCALE GENOMIC DNA]</scope>
    <source>
        <strain evidence="8 9">ATCC 30569</strain>
    </source>
</reference>
<evidence type="ECO:0000256" key="5">
    <source>
        <dbReference type="ARBA" id="ARBA00023002"/>
    </source>
</evidence>
<dbReference type="GeneID" id="68092840"/>
<proteinExistence type="inferred from homology"/>
<gene>
    <name evidence="8" type="ORF">C9374_000378</name>
</gene>
<name>A0AA88GCS6_NAELO</name>
<dbReference type="Proteomes" id="UP000816034">
    <property type="component" value="Unassembled WGS sequence"/>
</dbReference>
<keyword evidence="6" id="KW-0408">Iron</keyword>
<protein>
    <recommendedName>
        <fullName evidence="10">Cytochrome P450</fullName>
    </recommendedName>
</protein>
<organism evidence="8 9">
    <name type="scientific">Naegleria lovaniensis</name>
    <name type="common">Amoeba</name>
    <dbReference type="NCBI Taxonomy" id="51637"/>
    <lineage>
        <taxon>Eukaryota</taxon>
        <taxon>Discoba</taxon>
        <taxon>Heterolobosea</taxon>
        <taxon>Tetramitia</taxon>
        <taxon>Eutetramitia</taxon>
        <taxon>Vahlkampfiidae</taxon>
        <taxon>Naegleria</taxon>
    </lineage>
</organism>
<evidence type="ECO:0008006" key="10">
    <source>
        <dbReference type="Google" id="ProtNLM"/>
    </source>
</evidence>
<evidence type="ECO:0000313" key="9">
    <source>
        <dbReference type="Proteomes" id="UP000816034"/>
    </source>
</evidence>
<dbReference type="SUPFAM" id="SSF48264">
    <property type="entry name" value="Cytochrome P450"/>
    <property type="match status" value="1"/>
</dbReference>
<keyword evidence="4" id="KW-0479">Metal-binding</keyword>
<dbReference type="GO" id="GO:0016705">
    <property type="term" value="F:oxidoreductase activity, acting on paired donors, with incorporation or reduction of molecular oxygen"/>
    <property type="evidence" value="ECO:0007669"/>
    <property type="project" value="InterPro"/>
</dbReference>
<evidence type="ECO:0000313" key="8">
    <source>
        <dbReference type="EMBL" id="KAG2370580.1"/>
    </source>
</evidence>
<keyword evidence="9" id="KW-1185">Reference proteome</keyword>
<evidence type="ECO:0000256" key="3">
    <source>
        <dbReference type="ARBA" id="ARBA00022617"/>
    </source>
</evidence>
<evidence type="ECO:0000256" key="7">
    <source>
        <dbReference type="ARBA" id="ARBA00023033"/>
    </source>
</evidence>
<dbReference type="InterPro" id="IPR036396">
    <property type="entry name" value="Cyt_P450_sf"/>
</dbReference>
<dbReference type="AlphaFoldDB" id="A0AA88GCS6"/>
<accession>A0AA88GCS6</accession>
<comment type="similarity">
    <text evidence="2">Belongs to the cytochrome P450 family.</text>
</comment>
<dbReference type="RefSeq" id="XP_044541444.1">
    <property type="nucleotide sequence ID" value="XM_044693345.1"/>
</dbReference>
<keyword evidence="3" id="KW-0349">Heme</keyword>
<dbReference type="CDD" id="cd00302">
    <property type="entry name" value="cytochrome_P450"/>
    <property type="match status" value="1"/>
</dbReference>
<dbReference type="InterPro" id="IPR001128">
    <property type="entry name" value="Cyt_P450"/>
</dbReference>
<evidence type="ECO:0000256" key="4">
    <source>
        <dbReference type="ARBA" id="ARBA00022723"/>
    </source>
</evidence>
<dbReference type="InterPro" id="IPR050476">
    <property type="entry name" value="Insect_CytP450_Detox"/>
</dbReference>
<dbReference type="Gene3D" id="1.10.630.10">
    <property type="entry name" value="Cytochrome P450"/>
    <property type="match status" value="1"/>
</dbReference>
<dbReference type="Pfam" id="PF00067">
    <property type="entry name" value="p450"/>
    <property type="match status" value="1"/>
</dbReference>